<keyword evidence="1" id="KW-1133">Transmembrane helix</keyword>
<evidence type="ECO:0000256" key="1">
    <source>
        <dbReference type="SAM" id="Phobius"/>
    </source>
</evidence>
<evidence type="ECO:0000313" key="2">
    <source>
        <dbReference type="EMBL" id="QOJ79723.1"/>
    </source>
</evidence>
<evidence type="ECO:0000313" key="3">
    <source>
        <dbReference type="Proteomes" id="UP000594121"/>
    </source>
</evidence>
<dbReference type="KEGG" id="thel:IG193_00745"/>
<feature type="transmembrane region" description="Helical" evidence="1">
    <location>
        <begin position="28"/>
        <end position="51"/>
    </location>
</feature>
<organism evidence="2 3">
    <name type="scientific">Infirmifilum lucidum</name>
    <dbReference type="NCBI Taxonomy" id="2776706"/>
    <lineage>
        <taxon>Archaea</taxon>
        <taxon>Thermoproteota</taxon>
        <taxon>Thermoprotei</taxon>
        <taxon>Thermofilales</taxon>
        <taxon>Thermofilaceae</taxon>
        <taxon>Infirmifilum</taxon>
    </lineage>
</organism>
<keyword evidence="1" id="KW-0472">Membrane</keyword>
<name>A0A7L9FL24_9CREN</name>
<keyword evidence="1" id="KW-0812">Transmembrane</keyword>
<keyword evidence="3" id="KW-1185">Reference proteome</keyword>
<dbReference type="InParanoid" id="A0A7L9FL24"/>
<dbReference type="EMBL" id="CP062310">
    <property type="protein sequence ID" value="QOJ79723.1"/>
    <property type="molecule type" value="Genomic_DNA"/>
</dbReference>
<protein>
    <submittedName>
        <fullName evidence="2">Uncharacterized protein</fullName>
    </submittedName>
</protein>
<reference evidence="2 3" key="1">
    <citation type="submission" date="2020-10" db="EMBL/GenBank/DDBJ databases">
        <title>Thermofilum lucidum 3507LT sp. nov. a novel member of Thermofilaceae family isolated from Chile hot spring, and proposal of description order Thermofilales.</title>
        <authorList>
            <person name="Zayulina K.S."/>
            <person name="Elcheninov A.G."/>
            <person name="Toshchakov S.V."/>
            <person name="Kublanov I.V."/>
        </authorList>
    </citation>
    <scope>NUCLEOTIDE SEQUENCE [LARGE SCALE GENOMIC DNA]</scope>
    <source>
        <strain evidence="2 3">3507LT</strain>
    </source>
</reference>
<feature type="transmembrane region" description="Helical" evidence="1">
    <location>
        <begin position="63"/>
        <end position="81"/>
    </location>
</feature>
<gene>
    <name evidence="2" type="ORF">IG193_00745</name>
</gene>
<dbReference type="Proteomes" id="UP000594121">
    <property type="component" value="Chromosome"/>
</dbReference>
<dbReference type="AlphaFoldDB" id="A0A7L9FL24"/>
<accession>A0A7L9FL24</accession>
<proteinExistence type="predicted"/>
<sequence>MAFHSVAGLILLVLPIYAVARKAAPPYFALVSVGALLIGIGGVALATIAAGRPLLPLDLVLTILPYVLLGTIVFVGAGALLRRK</sequence>